<comment type="caution">
    <text evidence="1">The sequence shown here is derived from an EMBL/GenBank/DDBJ whole genome shotgun (WGS) entry which is preliminary data.</text>
</comment>
<protein>
    <submittedName>
        <fullName evidence="1">Uncharacterized protein</fullName>
    </submittedName>
</protein>
<dbReference type="Proteomes" id="UP001241377">
    <property type="component" value="Unassembled WGS sequence"/>
</dbReference>
<proteinExistence type="predicted"/>
<accession>A0ACC2VXD6</accession>
<gene>
    <name evidence="1" type="ORF">QFC19_004310</name>
</gene>
<dbReference type="EMBL" id="JASBWR010000045">
    <property type="protein sequence ID" value="KAJ9103542.1"/>
    <property type="molecule type" value="Genomic_DNA"/>
</dbReference>
<evidence type="ECO:0000313" key="2">
    <source>
        <dbReference type="Proteomes" id="UP001241377"/>
    </source>
</evidence>
<evidence type="ECO:0000313" key="1">
    <source>
        <dbReference type="EMBL" id="KAJ9103542.1"/>
    </source>
</evidence>
<keyword evidence="2" id="KW-1185">Reference proteome</keyword>
<reference evidence="1" key="1">
    <citation type="submission" date="2023-04" db="EMBL/GenBank/DDBJ databases">
        <title>Draft Genome sequencing of Naganishia species isolated from polar environments using Oxford Nanopore Technology.</title>
        <authorList>
            <person name="Leo P."/>
            <person name="Venkateswaran K."/>
        </authorList>
    </citation>
    <scope>NUCLEOTIDE SEQUENCE</scope>
    <source>
        <strain evidence="1">MNA-CCFEE 5261</strain>
    </source>
</reference>
<organism evidence="1 2">
    <name type="scientific">Naganishia cerealis</name>
    <dbReference type="NCBI Taxonomy" id="610337"/>
    <lineage>
        <taxon>Eukaryota</taxon>
        <taxon>Fungi</taxon>
        <taxon>Dikarya</taxon>
        <taxon>Basidiomycota</taxon>
        <taxon>Agaricomycotina</taxon>
        <taxon>Tremellomycetes</taxon>
        <taxon>Filobasidiales</taxon>
        <taxon>Filobasidiaceae</taxon>
        <taxon>Naganishia</taxon>
    </lineage>
</organism>
<name>A0ACC2VXD6_9TREE</name>
<sequence length="183" mass="20833">MEKEEKEDEKEDENESYNEDEDENEDEESTPAPETPLPETPGDSNSTKQTPVSTPSRKRSLSPGSVSSQRKRFQNIAVNLINSIQAHRFSSPFLQPVNKRSAPDYHKCIYQPKDLKGILRAVKLKQNPPAYGLVKELERDIMLMFANCVMFNKSDGDLVELTRSMSSDVANMFKMFEEAELDL</sequence>